<reference evidence="7" key="1">
    <citation type="submission" date="2022-11" db="EMBL/GenBank/DDBJ databases">
        <title>Larsenimonas rhizosphaerae sp. nov., isolated from a tidal mudflat.</title>
        <authorList>
            <person name="Lee S.D."/>
            <person name="Kim I.S."/>
        </authorList>
    </citation>
    <scope>NUCLEOTIDE SEQUENCE</scope>
    <source>
        <strain evidence="7">GH2-1</strain>
    </source>
</reference>
<dbReference type="RefSeq" id="WP_265896121.1">
    <property type="nucleotide sequence ID" value="NZ_JAPIVE010000002.1"/>
</dbReference>
<feature type="chain" id="PRO_5041344662" evidence="5">
    <location>
        <begin position="21"/>
        <end position="264"/>
    </location>
</feature>
<evidence type="ECO:0000256" key="1">
    <source>
        <dbReference type="ARBA" id="ARBA00004196"/>
    </source>
</evidence>
<dbReference type="InterPro" id="IPR001638">
    <property type="entry name" value="Solute-binding_3/MltF_N"/>
</dbReference>
<evidence type="ECO:0000256" key="3">
    <source>
        <dbReference type="ARBA" id="ARBA00022729"/>
    </source>
</evidence>
<dbReference type="PROSITE" id="PS01039">
    <property type="entry name" value="SBP_BACTERIAL_3"/>
    <property type="match status" value="1"/>
</dbReference>
<keyword evidence="3 5" id="KW-0732">Signal</keyword>
<accession>A0AA41ZG90</accession>
<evidence type="ECO:0000259" key="6">
    <source>
        <dbReference type="SMART" id="SM00062"/>
    </source>
</evidence>
<evidence type="ECO:0000256" key="2">
    <source>
        <dbReference type="ARBA" id="ARBA00010333"/>
    </source>
</evidence>
<dbReference type="EMBL" id="JAPIVE010000002">
    <property type="protein sequence ID" value="MCX2524202.1"/>
    <property type="molecule type" value="Genomic_DNA"/>
</dbReference>
<dbReference type="Gene3D" id="3.40.190.10">
    <property type="entry name" value="Periplasmic binding protein-like II"/>
    <property type="match status" value="2"/>
</dbReference>
<keyword evidence="8" id="KW-1185">Reference proteome</keyword>
<name>A0AA41ZG90_9GAMM</name>
<feature type="domain" description="Solute-binding protein family 3/N-terminal" evidence="6">
    <location>
        <begin position="37"/>
        <end position="261"/>
    </location>
</feature>
<evidence type="ECO:0000256" key="4">
    <source>
        <dbReference type="RuleBase" id="RU003744"/>
    </source>
</evidence>
<organism evidence="7 8">
    <name type="scientific">Larsenimonas rhizosphaerae</name>
    <dbReference type="NCBI Taxonomy" id="2944682"/>
    <lineage>
        <taxon>Bacteria</taxon>
        <taxon>Pseudomonadati</taxon>
        <taxon>Pseudomonadota</taxon>
        <taxon>Gammaproteobacteria</taxon>
        <taxon>Oceanospirillales</taxon>
        <taxon>Halomonadaceae</taxon>
        <taxon>Larsenimonas</taxon>
    </lineage>
</organism>
<gene>
    <name evidence="7" type="ORF">OQ287_08110</name>
</gene>
<dbReference type="GO" id="GO:0030313">
    <property type="term" value="C:cell envelope"/>
    <property type="evidence" value="ECO:0007669"/>
    <property type="project" value="UniProtKB-SubCell"/>
</dbReference>
<evidence type="ECO:0000313" key="8">
    <source>
        <dbReference type="Proteomes" id="UP001165678"/>
    </source>
</evidence>
<comment type="similarity">
    <text evidence="2 4">Belongs to the bacterial solute-binding protein 3 family.</text>
</comment>
<proteinExistence type="inferred from homology"/>
<dbReference type="PANTHER" id="PTHR35936">
    <property type="entry name" value="MEMBRANE-BOUND LYTIC MUREIN TRANSGLYCOSYLASE F"/>
    <property type="match status" value="1"/>
</dbReference>
<dbReference type="InterPro" id="IPR018313">
    <property type="entry name" value="SBP_3_CS"/>
</dbReference>
<dbReference type="PANTHER" id="PTHR35936:SF19">
    <property type="entry name" value="AMINO-ACID-BINDING PROTEIN YXEM-RELATED"/>
    <property type="match status" value="1"/>
</dbReference>
<dbReference type="Pfam" id="PF00497">
    <property type="entry name" value="SBP_bac_3"/>
    <property type="match status" value="1"/>
</dbReference>
<dbReference type="SMART" id="SM00062">
    <property type="entry name" value="PBPb"/>
    <property type="match status" value="1"/>
</dbReference>
<evidence type="ECO:0000313" key="7">
    <source>
        <dbReference type="EMBL" id="MCX2524202.1"/>
    </source>
</evidence>
<dbReference type="SUPFAM" id="SSF53850">
    <property type="entry name" value="Periplasmic binding protein-like II"/>
    <property type="match status" value="1"/>
</dbReference>
<feature type="signal peptide" evidence="5">
    <location>
        <begin position="1"/>
        <end position="20"/>
    </location>
</feature>
<dbReference type="Proteomes" id="UP001165678">
    <property type="component" value="Unassembled WGS sequence"/>
</dbReference>
<sequence>MNKTVLSTLGMLLLSTQAQAAPDSSNDRLEQIAERGVLRVCTTGDYRPYSYLRPDGEYEGIDIDMARSLADSIGARVQWVPTTWKALMPDFVAKGCDIGVGGISVTLERQRKAWYAESLGTDGKIPLVRCDDVVRYRTVEQLNHQDVRVIEPPGGTNEAFVRHYLPDASLALYDDNVTIFQQLVDKHADVMITDASEALYQQQHMPELCAVNPGEPLQYGEKAYLLPRGDMDWKQYVDQWLHLSTATGEYGKIATHWIGTVPSS</sequence>
<protein>
    <submittedName>
        <fullName evidence="7">Transporter substrate-binding domain-containing protein</fullName>
    </submittedName>
</protein>
<evidence type="ECO:0000256" key="5">
    <source>
        <dbReference type="SAM" id="SignalP"/>
    </source>
</evidence>
<comment type="subcellular location">
    <subcellularLocation>
        <location evidence="1">Cell envelope</location>
    </subcellularLocation>
</comment>
<dbReference type="AlphaFoldDB" id="A0AA41ZG90"/>
<comment type="caution">
    <text evidence="7">The sequence shown here is derived from an EMBL/GenBank/DDBJ whole genome shotgun (WGS) entry which is preliminary data.</text>
</comment>